<dbReference type="Proteomes" id="UP001201873">
    <property type="component" value="Unassembled WGS sequence"/>
</dbReference>
<accession>A0ABT0K1D4</accession>
<feature type="domain" description="Acyl-CoA dehydrogenase/oxidase C-terminal" evidence="6">
    <location>
        <begin position="246"/>
        <end position="406"/>
    </location>
</feature>
<feature type="domain" description="Acyl-CoA dehydrogenase/oxidase N-terminal" evidence="7">
    <location>
        <begin position="6"/>
        <end position="119"/>
    </location>
</feature>
<proteinExistence type="inferred from homology"/>
<dbReference type="Pfam" id="PF02771">
    <property type="entry name" value="Acyl-CoA_dh_N"/>
    <property type="match status" value="1"/>
</dbReference>
<dbReference type="Pfam" id="PF00441">
    <property type="entry name" value="Acyl-CoA_dh_1"/>
    <property type="match status" value="1"/>
</dbReference>
<dbReference type="Gene3D" id="1.10.540.10">
    <property type="entry name" value="Acyl-CoA dehydrogenase/oxidase, N-terminal domain"/>
    <property type="match status" value="1"/>
</dbReference>
<sequence>MFFALTDEQRALAETVRDVLADRFDLTAVRAVFEDTGGDGHPRELWRTIGDQGWLSVCVPVDQGGLGLGLVDAQVIARAFGAGVLPGPWASTVLAGEAVRRFGSSAQATAVLGPLGGGELVATVALRGPGGGLGRPGIAVRATSDGRLYGMASGVEYAAVADLLVVAALEAAPETAPGADADATGGPAVVPVDGVGLYLVDPCAVGVRVAPQSGFDGTTRLAAVTLEGVLGRRLPGSDDAALADLLRRGAVLAAADLVGLAREALRRTVAYDSARVQFGRPVGSFQALAHHLADLHVAVTMAEHAVLFAAHAVDSTPADTPANTPADATELADPVDVDRVDAVLAVAIAKSKANDTARDVTAAMIQYHGGIGYTWEHDTHFFYKRAKRLAAAYGDSGDHLAEIARTAVGPMP</sequence>
<name>A0ABT0K1D4_9ACTN</name>
<dbReference type="InterPro" id="IPR013786">
    <property type="entry name" value="AcylCoA_DH/ox_N"/>
</dbReference>
<evidence type="ECO:0000256" key="5">
    <source>
        <dbReference type="ARBA" id="ARBA00023002"/>
    </source>
</evidence>
<evidence type="ECO:0000256" key="3">
    <source>
        <dbReference type="ARBA" id="ARBA00022630"/>
    </source>
</evidence>
<evidence type="ECO:0000313" key="9">
    <source>
        <dbReference type="Proteomes" id="UP001201873"/>
    </source>
</evidence>
<dbReference type="PANTHER" id="PTHR43884:SF20">
    <property type="entry name" value="ACYL-COA DEHYDROGENASE FADE28"/>
    <property type="match status" value="1"/>
</dbReference>
<dbReference type="SUPFAM" id="SSF47203">
    <property type="entry name" value="Acyl-CoA dehydrogenase C-terminal domain-like"/>
    <property type="match status" value="1"/>
</dbReference>
<dbReference type="RefSeq" id="WP_248825828.1">
    <property type="nucleotide sequence ID" value="NZ_JALKFT010000019.1"/>
</dbReference>
<keyword evidence="5" id="KW-0560">Oxidoreductase</keyword>
<dbReference type="InterPro" id="IPR037069">
    <property type="entry name" value="AcylCoA_DH/ox_N_sf"/>
</dbReference>
<comment type="caution">
    <text evidence="8">The sequence shown here is derived from an EMBL/GenBank/DDBJ whole genome shotgun (WGS) entry which is preliminary data.</text>
</comment>
<dbReference type="Gene3D" id="1.20.140.10">
    <property type="entry name" value="Butyryl-CoA Dehydrogenase, subunit A, domain 3"/>
    <property type="match status" value="1"/>
</dbReference>
<dbReference type="InterPro" id="IPR009100">
    <property type="entry name" value="AcylCoA_DH/oxidase_NM_dom_sf"/>
</dbReference>
<comment type="cofactor">
    <cofactor evidence="1">
        <name>FAD</name>
        <dbReference type="ChEBI" id="CHEBI:57692"/>
    </cofactor>
</comment>
<protein>
    <submittedName>
        <fullName evidence="8">Acyl-CoA/acyl-ACP dehydrogenase</fullName>
    </submittedName>
</protein>
<dbReference type="EMBL" id="JALKFT010000019">
    <property type="protein sequence ID" value="MCK9877607.1"/>
    <property type="molecule type" value="Genomic_DNA"/>
</dbReference>
<evidence type="ECO:0000313" key="8">
    <source>
        <dbReference type="EMBL" id="MCK9877607.1"/>
    </source>
</evidence>
<reference evidence="8 9" key="1">
    <citation type="submission" date="2022-04" db="EMBL/GenBank/DDBJ databases">
        <title>Genome diversity in the genus Frankia.</title>
        <authorList>
            <person name="Carlos-Shanley C."/>
            <person name="Hahn D."/>
        </authorList>
    </citation>
    <scope>NUCLEOTIDE SEQUENCE [LARGE SCALE GENOMIC DNA]</scope>
    <source>
        <strain evidence="8 9">Ag45/Mut15</strain>
    </source>
</reference>
<gene>
    <name evidence="8" type="ORF">MXD59_17810</name>
</gene>
<evidence type="ECO:0000259" key="6">
    <source>
        <dbReference type="Pfam" id="PF00441"/>
    </source>
</evidence>
<evidence type="ECO:0000259" key="7">
    <source>
        <dbReference type="Pfam" id="PF02771"/>
    </source>
</evidence>
<dbReference type="PANTHER" id="PTHR43884">
    <property type="entry name" value="ACYL-COA DEHYDROGENASE"/>
    <property type="match status" value="1"/>
</dbReference>
<comment type="similarity">
    <text evidence="2">Belongs to the acyl-CoA dehydrogenase family.</text>
</comment>
<evidence type="ECO:0000256" key="2">
    <source>
        <dbReference type="ARBA" id="ARBA00009347"/>
    </source>
</evidence>
<dbReference type="SUPFAM" id="SSF56645">
    <property type="entry name" value="Acyl-CoA dehydrogenase NM domain-like"/>
    <property type="match status" value="1"/>
</dbReference>
<organism evidence="8 9">
    <name type="scientific">Frankia umida</name>
    <dbReference type="NCBI Taxonomy" id="573489"/>
    <lineage>
        <taxon>Bacteria</taxon>
        <taxon>Bacillati</taxon>
        <taxon>Actinomycetota</taxon>
        <taxon>Actinomycetes</taxon>
        <taxon>Frankiales</taxon>
        <taxon>Frankiaceae</taxon>
        <taxon>Frankia</taxon>
    </lineage>
</organism>
<dbReference type="InterPro" id="IPR009075">
    <property type="entry name" value="AcylCo_DH/oxidase_C"/>
</dbReference>
<evidence type="ECO:0000256" key="4">
    <source>
        <dbReference type="ARBA" id="ARBA00022827"/>
    </source>
</evidence>
<keyword evidence="4" id="KW-0274">FAD</keyword>
<keyword evidence="3" id="KW-0285">Flavoprotein</keyword>
<dbReference type="InterPro" id="IPR036250">
    <property type="entry name" value="AcylCo_DH-like_C"/>
</dbReference>
<evidence type="ECO:0000256" key="1">
    <source>
        <dbReference type="ARBA" id="ARBA00001974"/>
    </source>
</evidence>
<keyword evidence="9" id="KW-1185">Reference proteome</keyword>